<reference evidence="1 2" key="1">
    <citation type="submission" date="2016-10" db="EMBL/GenBank/DDBJ databases">
        <authorList>
            <person name="de Groot N.N."/>
        </authorList>
    </citation>
    <scope>NUCLEOTIDE SEQUENCE [LARGE SCALE GENOMIC DNA]</scope>
    <source>
        <strain evidence="1 2">HL3</strain>
    </source>
</reference>
<keyword evidence="2" id="KW-1185">Reference proteome</keyword>
<dbReference type="AlphaFoldDB" id="A0A1I1VIY3"/>
<accession>A0A1I1VIY3</accession>
<protein>
    <recommendedName>
        <fullName evidence="3">DUF429 domain-containing protein</fullName>
    </recommendedName>
</protein>
<dbReference type="Proteomes" id="UP000198611">
    <property type="component" value="Unassembled WGS sequence"/>
</dbReference>
<dbReference type="RefSeq" id="WP_093428948.1">
    <property type="nucleotide sequence ID" value="NZ_FOMJ01000009.1"/>
</dbReference>
<dbReference type="InterPro" id="IPR007362">
    <property type="entry name" value="DUF429"/>
</dbReference>
<gene>
    <name evidence="1" type="ORF">SAMN05660831_02331</name>
</gene>
<dbReference type="Pfam" id="PF04250">
    <property type="entry name" value="DUF429"/>
    <property type="match status" value="1"/>
</dbReference>
<organism evidence="1 2">
    <name type="scientific">Thiohalospira halophila DSM 15071</name>
    <dbReference type="NCBI Taxonomy" id="1123397"/>
    <lineage>
        <taxon>Bacteria</taxon>
        <taxon>Pseudomonadati</taxon>
        <taxon>Pseudomonadota</taxon>
        <taxon>Gammaproteobacteria</taxon>
        <taxon>Thiohalospirales</taxon>
        <taxon>Thiohalospiraceae</taxon>
        <taxon>Thiohalospira</taxon>
    </lineage>
</organism>
<evidence type="ECO:0000313" key="1">
    <source>
        <dbReference type="EMBL" id="SFD80430.1"/>
    </source>
</evidence>
<dbReference type="STRING" id="1123397.SAMN05660831_02331"/>
<name>A0A1I1VIY3_9GAMM</name>
<proteinExistence type="predicted"/>
<dbReference type="EMBL" id="FOMJ01000009">
    <property type="protein sequence ID" value="SFD80430.1"/>
    <property type="molecule type" value="Genomic_DNA"/>
</dbReference>
<dbReference type="OrthoDB" id="5783260at2"/>
<evidence type="ECO:0000313" key="2">
    <source>
        <dbReference type="Proteomes" id="UP000198611"/>
    </source>
</evidence>
<evidence type="ECO:0008006" key="3">
    <source>
        <dbReference type="Google" id="ProtNLM"/>
    </source>
</evidence>
<sequence length="221" mass="23500">MHPSRERYLLGIDLAGPAAPQRTGVALFAAEGEGMRRLPAGCDGSDEGLRVRVAERAEEAPVVVGIDAPLSYQPGGGQREADAELRRVIQACGMHPGSVIPPTAPRMVYVTLRGVALAHALTTIDAAHPVRVVEVHPGATLCLRGAPLAAIRAFATETAARAELLQWLTEYGIDGLDPTATESDHDVAACAAALGARDWFAGRPRWLHPARPPWHPFDFAC</sequence>